<name>A0A1M5J392_9HYPH</name>
<gene>
    <name evidence="2" type="ORF">SAMN02745157_4087</name>
</gene>
<feature type="transmembrane region" description="Helical" evidence="1">
    <location>
        <begin position="104"/>
        <end position="125"/>
    </location>
</feature>
<dbReference type="OrthoDB" id="2974133at2"/>
<reference evidence="2 3" key="1">
    <citation type="submission" date="2016-11" db="EMBL/GenBank/DDBJ databases">
        <authorList>
            <person name="Jaros S."/>
            <person name="Januszkiewicz K."/>
            <person name="Wedrychowicz H."/>
        </authorList>
    </citation>
    <scope>NUCLEOTIDE SEQUENCE [LARGE SCALE GENOMIC DNA]</scope>
    <source>
        <strain evidence="2 3">DSM 19436</strain>
    </source>
</reference>
<organism evidence="2 3">
    <name type="scientific">Kaistia soli DSM 19436</name>
    <dbReference type="NCBI Taxonomy" id="1122133"/>
    <lineage>
        <taxon>Bacteria</taxon>
        <taxon>Pseudomonadati</taxon>
        <taxon>Pseudomonadota</taxon>
        <taxon>Alphaproteobacteria</taxon>
        <taxon>Hyphomicrobiales</taxon>
        <taxon>Kaistiaceae</taxon>
        <taxon>Kaistia</taxon>
    </lineage>
</organism>
<evidence type="ECO:0000313" key="2">
    <source>
        <dbReference type="EMBL" id="SHG35034.1"/>
    </source>
</evidence>
<evidence type="ECO:0000313" key="3">
    <source>
        <dbReference type="Proteomes" id="UP000184485"/>
    </source>
</evidence>
<protein>
    <submittedName>
        <fullName evidence="2">Uncharacterized protein</fullName>
    </submittedName>
</protein>
<evidence type="ECO:0000256" key="1">
    <source>
        <dbReference type="SAM" id="Phobius"/>
    </source>
</evidence>
<dbReference type="AlphaFoldDB" id="A0A1M5J392"/>
<dbReference type="Proteomes" id="UP000184485">
    <property type="component" value="Unassembled WGS sequence"/>
</dbReference>
<dbReference type="RefSeq" id="WP_073056540.1">
    <property type="nucleotide sequence ID" value="NZ_FQUP01000004.1"/>
</dbReference>
<keyword evidence="3" id="KW-1185">Reference proteome</keyword>
<accession>A0A1M5J392</accession>
<dbReference type="EMBL" id="FQUP01000004">
    <property type="protein sequence ID" value="SHG35034.1"/>
    <property type="molecule type" value="Genomic_DNA"/>
</dbReference>
<keyword evidence="1" id="KW-0472">Membrane</keyword>
<sequence>MIAVGILCVFAVLACHWLGIYLIRRMFETTLALLGARRALGSEIAFALAIFGLVILNFTNVLICTLLVMAGGSGIAFEHAFHFAIANFTTVGLAAPVSGSVAAVAGPLIAMCGIVSFGWSTSFLVSCSRAIRVPVEAMTAGGTTTKVGSSPTQPWRGEVD</sequence>
<feature type="transmembrane region" description="Helical" evidence="1">
    <location>
        <begin position="44"/>
        <end position="68"/>
    </location>
</feature>
<keyword evidence="1" id="KW-0812">Transmembrane</keyword>
<proteinExistence type="predicted"/>
<feature type="transmembrane region" description="Helical" evidence="1">
    <location>
        <begin position="7"/>
        <end position="24"/>
    </location>
</feature>
<keyword evidence="1" id="KW-1133">Transmembrane helix</keyword>